<evidence type="ECO:0000313" key="1">
    <source>
        <dbReference type="EMBL" id="KIE04248.1"/>
    </source>
</evidence>
<name>A0A0C1QJ73_9RICK</name>
<dbReference type="Proteomes" id="UP000031258">
    <property type="component" value="Unassembled WGS sequence"/>
</dbReference>
<comment type="caution">
    <text evidence="1">The sequence shown here is derived from an EMBL/GenBank/DDBJ whole genome shotgun (WGS) entry which is preliminary data.</text>
</comment>
<dbReference type="Pfam" id="PF05309">
    <property type="entry name" value="TraE"/>
    <property type="match status" value="1"/>
</dbReference>
<dbReference type="InterPro" id="IPR007973">
    <property type="entry name" value="Pilus_assembly_TraE"/>
</dbReference>
<accession>A0A0C1QJ73</accession>
<sequence>MKEMEVVNSKLRLQRNVLVLCMATMLISNVMLAVKLNNQEKIVILVPTLDKELAVGTGFVSEEYLKLRAEQIIYLLFSLRKENIEYVKQGLLKQIDSQSYQEFKAQLEKLSLDIKERGYFYIFNDIQKFEIDSKDLNVKVSGYLETYLGNSRIDRKFKEYEVSFVNRGGVVNLKSFSEVKNEKNS</sequence>
<reference evidence="1 2" key="1">
    <citation type="submission" date="2014-11" db="EMBL/GenBank/DDBJ databases">
        <title>A Rickettsiales Symbiont of Amoebae With Ancient Features.</title>
        <authorList>
            <person name="Schulz F."/>
            <person name="Martijn J."/>
            <person name="Wascher F."/>
            <person name="Kostanjsek R."/>
            <person name="Ettema T.J."/>
            <person name="Horn M."/>
        </authorList>
    </citation>
    <scope>NUCLEOTIDE SEQUENCE [LARGE SCALE GENOMIC DNA]</scope>
    <source>
        <strain evidence="1 2">UWC36</strain>
    </source>
</reference>
<dbReference type="AlphaFoldDB" id="A0A0C1QJ73"/>
<dbReference type="EMBL" id="JSWE01000208">
    <property type="protein sequence ID" value="KIE04248.1"/>
    <property type="molecule type" value="Genomic_DNA"/>
</dbReference>
<evidence type="ECO:0000313" key="2">
    <source>
        <dbReference type="Proteomes" id="UP000031258"/>
    </source>
</evidence>
<protein>
    <recommendedName>
        <fullName evidence="3">Type IV conjugative transfer system protein TraE</fullName>
    </recommendedName>
</protein>
<gene>
    <name evidence="1" type="ORF">NF27_IP00160</name>
</gene>
<keyword evidence="2" id="KW-1185">Reference proteome</keyword>
<organism evidence="1 2">
    <name type="scientific">Candidatus Jidaibacter acanthamoebae</name>
    <dbReference type="NCBI Taxonomy" id="86105"/>
    <lineage>
        <taxon>Bacteria</taxon>
        <taxon>Pseudomonadati</taxon>
        <taxon>Pseudomonadota</taxon>
        <taxon>Alphaproteobacteria</taxon>
        <taxon>Rickettsiales</taxon>
        <taxon>Candidatus Midichloriaceae</taxon>
        <taxon>Candidatus Jidaibacter</taxon>
    </lineage>
</organism>
<dbReference type="STRING" id="86105.NF27_IP00160"/>
<evidence type="ECO:0008006" key="3">
    <source>
        <dbReference type="Google" id="ProtNLM"/>
    </source>
</evidence>
<proteinExistence type="predicted"/>